<dbReference type="InterPro" id="IPR036259">
    <property type="entry name" value="MFS_trans_sf"/>
</dbReference>
<protein>
    <recommendedName>
        <fullName evidence="9">Major facilitator superfamily (MFS) profile domain-containing protein</fullName>
    </recommendedName>
</protein>
<evidence type="ECO:0000313" key="8">
    <source>
        <dbReference type="EMBL" id="CAD9680362.1"/>
    </source>
</evidence>
<evidence type="ECO:0008006" key="9">
    <source>
        <dbReference type="Google" id="ProtNLM"/>
    </source>
</evidence>
<keyword evidence="4 6" id="KW-1133">Transmembrane helix</keyword>
<keyword evidence="3 6" id="KW-0812">Transmembrane</keyword>
<gene>
    <name evidence="8" type="ORF">QSP1433_LOCUS6890</name>
</gene>
<evidence type="ECO:0000256" key="5">
    <source>
        <dbReference type="ARBA" id="ARBA00023136"/>
    </source>
</evidence>
<name>A0A7S2RTP0_9STRA</name>
<dbReference type="AlphaFoldDB" id="A0A7S2RTP0"/>
<evidence type="ECO:0000256" key="4">
    <source>
        <dbReference type="ARBA" id="ARBA00022989"/>
    </source>
</evidence>
<feature type="transmembrane region" description="Helical" evidence="6">
    <location>
        <begin position="196"/>
        <end position="217"/>
    </location>
</feature>
<feature type="transmembrane region" description="Helical" evidence="6">
    <location>
        <begin position="271"/>
        <end position="293"/>
    </location>
</feature>
<keyword evidence="7" id="KW-0732">Signal</keyword>
<dbReference type="PANTHER" id="PTHR23504">
    <property type="entry name" value="MAJOR FACILITATOR SUPERFAMILY DOMAIN-CONTAINING PROTEIN 10"/>
    <property type="match status" value="1"/>
</dbReference>
<keyword evidence="5 6" id="KW-0472">Membrane</keyword>
<feature type="signal peptide" evidence="7">
    <location>
        <begin position="1"/>
        <end position="19"/>
    </location>
</feature>
<dbReference type="Pfam" id="PF07690">
    <property type="entry name" value="MFS_1"/>
    <property type="match status" value="1"/>
</dbReference>
<dbReference type="EMBL" id="HBHK01010966">
    <property type="protein sequence ID" value="CAD9680362.1"/>
    <property type="molecule type" value="Transcribed_RNA"/>
</dbReference>
<dbReference type="InterPro" id="IPR011701">
    <property type="entry name" value="MFS"/>
</dbReference>
<organism evidence="8">
    <name type="scientific">Mucochytrium quahogii</name>
    <dbReference type="NCBI Taxonomy" id="96639"/>
    <lineage>
        <taxon>Eukaryota</taxon>
        <taxon>Sar</taxon>
        <taxon>Stramenopiles</taxon>
        <taxon>Bigyra</taxon>
        <taxon>Labyrinthulomycetes</taxon>
        <taxon>Thraustochytrida</taxon>
        <taxon>Thraustochytriidae</taxon>
        <taxon>Mucochytrium</taxon>
    </lineage>
</organism>
<feature type="transmembrane region" description="Helical" evidence="6">
    <location>
        <begin position="137"/>
        <end position="158"/>
    </location>
</feature>
<evidence type="ECO:0000256" key="2">
    <source>
        <dbReference type="ARBA" id="ARBA00022448"/>
    </source>
</evidence>
<evidence type="ECO:0000256" key="3">
    <source>
        <dbReference type="ARBA" id="ARBA00022692"/>
    </source>
</evidence>
<feature type="chain" id="PRO_5031360084" description="Major facilitator superfamily (MFS) profile domain-containing protein" evidence="7">
    <location>
        <begin position="20"/>
        <end position="316"/>
    </location>
</feature>
<dbReference type="GO" id="GO:0016020">
    <property type="term" value="C:membrane"/>
    <property type="evidence" value="ECO:0007669"/>
    <property type="project" value="UniProtKB-SubCell"/>
</dbReference>
<keyword evidence="2" id="KW-0813">Transport</keyword>
<comment type="subcellular location">
    <subcellularLocation>
        <location evidence="1">Membrane</location>
        <topology evidence="1">Multi-pass membrane protein</topology>
    </subcellularLocation>
</comment>
<accession>A0A7S2RTP0</accession>
<dbReference type="PANTHER" id="PTHR23504:SF15">
    <property type="entry name" value="MAJOR FACILITATOR SUPERFAMILY (MFS) PROFILE DOMAIN-CONTAINING PROTEIN"/>
    <property type="match status" value="1"/>
</dbReference>
<evidence type="ECO:0000256" key="1">
    <source>
        <dbReference type="ARBA" id="ARBA00004141"/>
    </source>
</evidence>
<reference evidence="8" key="1">
    <citation type="submission" date="2021-01" db="EMBL/GenBank/DDBJ databases">
        <authorList>
            <person name="Corre E."/>
            <person name="Pelletier E."/>
            <person name="Niang G."/>
            <person name="Scheremetjew M."/>
            <person name="Finn R."/>
            <person name="Kale V."/>
            <person name="Holt S."/>
            <person name="Cochrane G."/>
            <person name="Meng A."/>
            <person name="Brown T."/>
            <person name="Cohen L."/>
        </authorList>
    </citation>
    <scope>NUCLEOTIDE SEQUENCE</scope>
    <source>
        <strain evidence="8">NY070348D</strain>
    </source>
</reference>
<sequence>MFSLLSGLGIFFLLPETLPQPVPVTSYTREVLGCGDSKDYVAFPEDEVEEEEEEDESPRLVLRNEEYETPDLDRAQRSQGSQEFFKTIREMWKRKEVRDACKIYTLYSFVSIMFSEAFPLWLMTSRSAGGFAFEPKTIGMVISLSAVVLVIFQVLAFARMSRSWGNVELAAVTLLLSFLYYLQLPFLSIFDIPQGFYTIVALVGQRSLQNILNIIIFTQINIMVNNSCAPHERATVNGISMGLGSISKALGPLFAGNIYAWSLTNGLPFPFAHHLVFFFTGCLCLLFAVYTTYLSKKLNSGYSVVIPERASGDLKP</sequence>
<evidence type="ECO:0000256" key="6">
    <source>
        <dbReference type="SAM" id="Phobius"/>
    </source>
</evidence>
<feature type="transmembrane region" description="Helical" evidence="6">
    <location>
        <begin position="164"/>
        <end position="184"/>
    </location>
</feature>
<evidence type="ECO:0000256" key="7">
    <source>
        <dbReference type="SAM" id="SignalP"/>
    </source>
</evidence>
<feature type="transmembrane region" description="Helical" evidence="6">
    <location>
        <begin position="104"/>
        <end position="125"/>
    </location>
</feature>
<dbReference type="Gene3D" id="1.20.1250.20">
    <property type="entry name" value="MFS general substrate transporter like domains"/>
    <property type="match status" value="1"/>
</dbReference>
<proteinExistence type="predicted"/>
<dbReference type="GO" id="GO:0022857">
    <property type="term" value="F:transmembrane transporter activity"/>
    <property type="evidence" value="ECO:0007669"/>
    <property type="project" value="InterPro"/>
</dbReference>
<dbReference type="SUPFAM" id="SSF103473">
    <property type="entry name" value="MFS general substrate transporter"/>
    <property type="match status" value="1"/>
</dbReference>